<evidence type="ECO:0000313" key="1">
    <source>
        <dbReference type="EMBL" id="MBX72192.1"/>
    </source>
</evidence>
<reference evidence="1" key="1">
    <citation type="submission" date="2018-02" db="EMBL/GenBank/DDBJ databases">
        <title>Rhizophora mucronata_Transcriptome.</title>
        <authorList>
            <person name="Meera S.P."/>
            <person name="Sreeshan A."/>
            <person name="Augustine A."/>
        </authorList>
    </citation>
    <scope>NUCLEOTIDE SEQUENCE</scope>
    <source>
        <tissue evidence="1">Leaf</tissue>
    </source>
</reference>
<dbReference type="AlphaFoldDB" id="A0A2P2QYX8"/>
<accession>A0A2P2QYX8</accession>
<name>A0A2P2QYX8_RHIMU</name>
<proteinExistence type="predicted"/>
<dbReference type="EMBL" id="GGEC01091708">
    <property type="protein sequence ID" value="MBX72192.1"/>
    <property type="molecule type" value="Transcribed_RNA"/>
</dbReference>
<organism evidence="1">
    <name type="scientific">Rhizophora mucronata</name>
    <name type="common">Asiatic mangrove</name>
    <dbReference type="NCBI Taxonomy" id="61149"/>
    <lineage>
        <taxon>Eukaryota</taxon>
        <taxon>Viridiplantae</taxon>
        <taxon>Streptophyta</taxon>
        <taxon>Embryophyta</taxon>
        <taxon>Tracheophyta</taxon>
        <taxon>Spermatophyta</taxon>
        <taxon>Magnoliopsida</taxon>
        <taxon>eudicotyledons</taxon>
        <taxon>Gunneridae</taxon>
        <taxon>Pentapetalae</taxon>
        <taxon>rosids</taxon>
        <taxon>fabids</taxon>
        <taxon>Malpighiales</taxon>
        <taxon>Rhizophoraceae</taxon>
        <taxon>Rhizophora</taxon>
    </lineage>
</organism>
<sequence>MIFFRRKPFGANQQQDLTWLWCKRTHLHVVAWRLACLCRIRLLMEVL</sequence>
<protein>
    <submittedName>
        <fullName evidence="1">Uncharacterized protein</fullName>
    </submittedName>
</protein>